<evidence type="ECO:0000313" key="3">
    <source>
        <dbReference type="EMBL" id="OAO17166.1"/>
    </source>
</evidence>
<evidence type="ECO:0000313" key="4">
    <source>
        <dbReference type="Proteomes" id="UP000078348"/>
    </source>
</evidence>
<dbReference type="InterPro" id="IPR016163">
    <property type="entry name" value="Ald_DH_C"/>
</dbReference>
<sequence length="384" mass="42799">MGVHSLRFAYSIRRWKDRKSNYSGQLCNKTGRVIAQDGIYDEFVSLLADDVKKYGVGDPMNEDNRIGCLYNSEVVSNFLSLVDDAVSKGAKIVCGGKRHALGGTFVEPTVLADVNPSMRVFSEEIIGPLVPVYKFQTNEDAVELLRNLVKDSGFYYHQAMKYGSIVCRTTMLLILIKLKEAYPDVIESFMKDEVSILQSPVLLPKERELLLRLLISYLPPSAVLSVIQNSSPSSSASIIHSLCHLPVDVLLEEYLSVESGLLNTDDSLVVDSIVDLLIAIARHSSHFQRIQLIQILFKRMHKSKKNTAAFLQCVSSLLENTYYITSSSEQELLVQFAQEEALREPSLRVLSLCVLPTMSDVKSVGEATHTTQLQWVGQSLLCSS</sequence>
<dbReference type="Pfam" id="PF00171">
    <property type="entry name" value="Aldedh"/>
    <property type="match status" value="1"/>
</dbReference>
<dbReference type="OrthoDB" id="310895at2759"/>
<dbReference type="GO" id="GO:0009450">
    <property type="term" value="P:gamma-aminobutyric acid catabolic process"/>
    <property type="evidence" value="ECO:0007669"/>
    <property type="project" value="TreeGrafter"/>
</dbReference>
<dbReference type="InterPro" id="IPR016024">
    <property type="entry name" value="ARM-type_fold"/>
</dbReference>
<proteinExistence type="predicted"/>
<comment type="caution">
    <text evidence="3">The sequence shown here is derived from an EMBL/GenBank/DDBJ whole genome shotgun (WGS) entry which is preliminary data.</text>
</comment>
<evidence type="ECO:0000256" key="1">
    <source>
        <dbReference type="ARBA" id="ARBA00023002"/>
    </source>
</evidence>
<dbReference type="InterPro" id="IPR015590">
    <property type="entry name" value="Aldehyde_DH_dom"/>
</dbReference>
<dbReference type="InterPro" id="IPR050740">
    <property type="entry name" value="Aldehyde_DH_Superfamily"/>
</dbReference>
<protein>
    <recommendedName>
        <fullName evidence="2">Aldehyde dehydrogenase domain-containing protein</fullName>
    </recommendedName>
</protein>
<dbReference type="GO" id="GO:0004777">
    <property type="term" value="F:succinate-semialdehyde dehydrogenase (NAD+) activity"/>
    <property type="evidence" value="ECO:0007669"/>
    <property type="project" value="TreeGrafter"/>
</dbReference>
<feature type="domain" description="Aldehyde dehydrogenase" evidence="2">
    <location>
        <begin position="20"/>
        <end position="144"/>
    </location>
</feature>
<reference evidence="3 4" key="1">
    <citation type="submission" date="2016-05" db="EMBL/GenBank/DDBJ databases">
        <title>Nuclear genome of Blastocystis sp. subtype 1 NandII.</title>
        <authorList>
            <person name="Gentekaki E."/>
            <person name="Curtis B."/>
            <person name="Stairs C."/>
            <person name="Eme L."/>
            <person name="Herman E."/>
            <person name="Klimes V."/>
            <person name="Arias M.C."/>
            <person name="Elias M."/>
            <person name="Hilliou F."/>
            <person name="Klute M."/>
            <person name="Malik S.-B."/>
            <person name="Pightling A."/>
            <person name="Rachubinski R."/>
            <person name="Salas D."/>
            <person name="Schlacht A."/>
            <person name="Suga H."/>
            <person name="Archibald J."/>
            <person name="Ball S.G."/>
            <person name="Clark G."/>
            <person name="Dacks J."/>
            <person name="Van Der Giezen M."/>
            <person name="Tsaousis A."/>
            <person name="Roger A."/>
        </authorList>
    </citation>
    <scope>NUCLEOTIDE SEQUENCE [LARGE SCALE GENOMIC DNA]</scope>
    <source>
        <strain evidence="4">ATCC 50177 / NandII</strain>
    </source>
</reference>
<keyword evidence="1" id="KW-0560">Oxidoreductase</keyword>
<organism evidence="3 4">
    <name type="scientific">Blastocystis sp. subtype 1 (strain ATCC 50177 / NandII)</name>
    <dbReference type="NCBI Taxonomy" id="478820"/>
    <lineage>
        <taxon>Eukaryota</taxon>
        <taxon>Sar</taxon>
        <taxon>Stramenopiles</taxon>
        <taxon>Bigyra</taxon>
        <taxon>Opalozoa</taxon>
        <taxon>Opalinata</taxon>
        <taxon>Blastocystidae</taxon>
        <taxon>Blastocystis</taxon>
    </lineage>
</organism>
<name>A0A196SLL0_BLAHN</name>
<dbReference type="EMBL" id="LXWW01000044">
    <property type="protein sequence ID" value="OAO17166.1"/>
    <property type="molecule type" value="Genomic_DNA"/>
</dbReference>
<evidence type="ECO:0000259" key="2">
    <source>
        <dbReference type="Pfam" id="PF00171"/>
    </source>
</evidence>
<gene>
    <name evidence="3" type="ORF">AV274_1105</name>
</gene>
<dbReference type="GO" id="GO:0005739">
    <property type="term" value="C:mitochondrion"/>
    <property type="evidence" value="ECO:0007669"/>
    <property type="project" value="TreeGrafter"/>
</dbReference>
<keyword evidence="4" id="KW-1185">Reference proteome</keyword>
<accession>A0A196SLL0</accession>
<dbReference type="SUPFAM" id="SSF48371">
    <property type="entry name" value="ARM repeat"/>
    <property type="match status" value="1"/>
</dbReference>
<dbReference type="Proteomes" id="UP000078348">
    <property type="component" value="Unassembled WGS sequence"/>
</dbReference>
<dbReference type="InterPro" id="IPR016161">
    <property type="entry name" value="Ald_DH/histidinol_DH"/>
</dbReference>
<dbReference type="PANTHER" id="PTHR43353:SF5">
    <property type="entry name" value="SUCCINATE-SEMIALDEHYDE DEHYDROGENASE, MITOCHONDRIAL"/>
    <property type="match status" value="1"/>
</dbReference>
<dbReference type="PANTHER" id="PTHR43353">
    <property type="entry name" value="SUCCINATE-SEMIALDEHYDE DEHYDROGENASE, MITOCHONDRIAL"/>
    <property type="match status" value="1"/>
</dbReference>
<dbReference type="Gene3D" id="3.40.309.10">
    <property type="entry name" value="Aldehyde Dehydrogenase, Chain A, domain 2"/>
    <property type="match status" value="1"/>
</dbReference>
<dbReference type="STRING" id="478820.A0A196SLL0"/>
<dbReference type="AlphaFoldDB" id="A0A196SLL0"/>
<dbReference type="SUPFAM" id="SSF53720">
    <property type="entry name" value="ALDH-like"/>
    <property type="match status" value="1"/>
</dbReference>